<name>A0ACC2V1J2_9TREE</name>
<reference evidence="1" key="1">
    <citation type="submission" date="2023-04" db="EMBL/GenBank/DDBJ databases">
        <title>Draft Genome sequencing of Naganishia species isolated from polar environments using Oxford Nanopore Technology.</title>
        <authorList>
            <person name="Leo P."/>
            <person name="Venkateswaran K."/>
        </authorList>
    </citation>
    <scope>NUCLEOTIDE SEQUENCE</scope>
    <source>
        <strain evidence="1">MNA-CCFEE 5262</strain>
    </source>
</reference>
<sequence>MAPLPPPPPPAPPVTLPSSHPVPSAKTTDTLLTKSQKFIEEHKLLVLGAAVLAVSGAGYYLYSSSAAASKPRARIEKDSSSDEEETGASAGVAGKSEKKKKKKSSKSKSKKKTAADSSLDRLSKSEESPLLEERDAEEVQRILERKRAKEQEAGVKTQGTQGGELNNDNTTAKSTSATETPASTSAEPPVPSYLEGIPRTKEEIAKLPSSERKTLATTLKTRGNKLYGAKKYKEAVACYTKALEVAEKEEAVFYSNRAACYQNMTPPNYDQVVKDCDSALRLDSGYVKALNRRATAYEALGRDEEALRDFTATTIMEKFQNDAASTSVERVLKKIASKKAEEMLSTREPRLPSKTFVSAYLGAFRPRPKPEFPTLPADSTNTGNNTFSLALDAQEAGDYTKAFMLVNEALEQGISPDWKQGQAEALNMRGTYKFLLGDSAGAKEDLEKSLDLVPDYVQSLVKVASDAAGAFGDFEAAIRHNPNDPDIYYHRGQLYFVTNAFDKAIEDYERSTYLDEDFIFSHVQHAVAQYKMGQTRESMAAFRDILRKFRGKSEPLNYYGELLLDQQRFEDAIRNFDEAIEIEKKKTPTNVLPLVNKALAIFQWKQDMAAAEALCKEALSIDEECDVAVATAAQLSLQQGKIPEAIKWFEQSAKLARTEAEMTAAITYEHASKAQMAFLQNYPQMAERLGQLAQQM</sequence>
<dbReference type="Proteomes" id="UP001230649">
    <property type="component" value="Unassembled WGS sequence"/>
</dbReference>
<protein>
    <submittedName>
        <fullName evidence="1">Uncharacterized protein</fullName>
    </submittedName>
</protein>
<evidence type="ECO:0000313" key="2">
    <source>
        <dbReference type="Proteomes" id="UP001230649"/>
    </source>
</evidence>
<comment type="caution">
    <text evidence="1">The sequence shown here is derived from an EMBL/GenBank/DDBJ whole genome shotgun (WGS) entry which is preliminary data.</text>
</comment>
<proteinExistence type="predicted"/>
<accession>A0ACC2V1J2</accession>
<keyword evidence="2" id="KW-1185">Reference proteome</keyword>
<evidence type="ECO:0000313" key="1">
    <source>
        <dbReference type="EMBL" id="KAJ9092990.1"/>
    </source>
</evidence>
<dbReference type="EMBL" id="JASBWS010000162">
    <property type="protein sequence ID" value="KAJ9092990.1"/>
    <property type="molecule type" value="Genomic_DNA"/>
</dbReference>
<gene>
    <name evidence="1" type="ORF">QFC20_007233</name>
</gene>
<organism evidence="1 2">
    <name type="scientific">Naganishia adeliensis</name>
    <dbReference type="NCBI Taxonomy" id="92952"/>
    <lineage>
        <taxon>Eukaryota</taxon>
        <taxon>Fungi</taxon>
        <taxon>Dikarya</taxon>
        <taxon>Basidiomycota</taxon>
        <taxon>Agaricomycotina</taxon>
        <taxon>Tremellomycetes</taxon>
        <taxon>Filobasidiales</taxon>
        <taxon>Filobasidiaceae</taxon>
        <taxon>Naganishia</taxon>
    </lineage>
</organism>